<evidence type="ECO:0000313" key="2">
    <source>
        <dbReference type="Proteomes" id="UP001066276"/>
    </source>
</evidence>
<dbReference type="Proteomes" id="UP001066276">
    <property type="component" value="Chromosome 2_2"/>
</dbReference>
<accession>A0AAV7UZ90</accession>
<name>A0AAV7UZ90_PLEWA</name>
<proteinExistence type="predicted"/>
<protein>
    <submittedName>
        <fullName evidence="1">Uncharacterized protein</fullName>
    </submittedName>
</protein>
<dbReference type="AlphaFoldDB" id="A0AAV7UZ90"/>
<dbReference type="EMBL" id="JANPWB010000004">
    <property type="protein sequence ID" value="KAJ1194419.1"/>
    <property type="molecule type" value="Genomic_DNA"/>
</dbReference>
<gene>
    <name evidence="1" type="ORF">NDU88_003708</name>
</gene>
<comment type="caution">
    <text evidence="1">The sequence shown here is derived from an EMBL/GenBank/DDBJ whole genome shotgun (WGS) entry which is preliminary data.</text>
</comment>
<organism evidence="1 2">
    <name type="scientific">Pleurodeles waltl</name>
    <name type="common">Iberian ribbed newt</name>
    <dbReference type="NCBI Taxonomy" id="8319"/>
    <lineage>
        <taxon>Eukaryota</taxon>
        <taxon>Metazoa</taxon>
        <taxon>Chordata</taxon>
        <taxon>Craniata</taxon>
        <taxon>Vertebrata</taxon>
        <taxon>Euteleostomi</taxon>
        <taxon>Amphibia</taxon>
        <taxon>Batrachia</taxon>
        <taxon>Caudata</taxon>
        <taxon>Salamandroidea</taxon>
        <taxon>Salamandridae</taxon>
        <taxon>Pleurodelinae</taxon>
        <taxon>Pleurodeles</taxon>
    </lineage>
</organism>
<keyword evidence="2" id="KW-1185">Reference proteome</keyword>
<sequence>MQLDTPMKKEVARWYWLMMAIVNGEFNLLEEIWRECLPEPQFKDLWQAPCGTQNRFRAIIPPRREAASPESLAHPRNLTLRFSLPGDLGNS</sequence>
<evidence type="ECO:0000313" key="1">
    <source>
        <dbReference type="EMBL" id="KAJ1194419.1"/>
    </source>
</evidence>
<reference evidence="1" key="1">
    <citation type="journal article" date="2022" name="bioRxiv">
        <title>Sequencing and chromosome-scale assembly of the giantPleurodeles waltlgenome.</title>
        <authorList>
            <person name="Brown T."/>
            <person name="Elewa A."/>
            <person name="Iarovenko S."/>
            <person name="Subramanian E."/>
            <person name="Araus A.J."/>
            <person name="Petzold A."/>
            <person name="Susuki M."/>
            <person name="Suzuki K.-i.T."/>
            <person name="Hayashi T."/>
            <person name="Toyoda A."/>
            <person name="Oliveira C."/>
            <person name="Osipova E."/>
            <person name="Leigh N.D."/>
            <person name="Simon A."/>
            <person name="Yun M.H."/>
        </authorList>
    </citation>
    <scope>NUCLEOTIDE SEQUENCE</scope>
    <source>
        <strain evidence="1">20211129_DDA</strain>
        <tissue evidence="1">Liver</tissue>
    </source>
</reference>